<keyword evidence="2" id="KW-0285">Flavoprotein</keyword>
<gene>
    <name evidence="4" type="ORF">A1O9_02029</name>
</gene>
<dbReference type="RefSeq" id="XP_013263058.1">
    <property type="nucleotide sequence ID" value="XM_013407604.1"/>
</dbReference>
<feature type="binding site" evidence="2">
    <location>
        <position position="230"/>
    </location>
    <ligand>
        <name>FAD</name>
        <dbReference type="ChEBI" id="CHEBI:57692"/>
    </ligand>
</feature>
<dbReference type="VEuPathDB" id="FungiDB:A1O9_02029"/>
<comment type="cofactor">
    <cofactor evidence="2">
        <name>FAD</name>
        <dbReference type="ChEBI" id="CHEBI:57692"/>
    </cofactor>
</comment>
<feature type="domain" description="Glucose-methanol-choline oxidoreductase N-terminal" evidence="3">
    <location>
        <begin position="266"/>
        <end position="280"/>
    </location>
</feature>
<dbReference type="Gene3D" id="3.30.560.10">
    <property type="entry name" value="Glucose Oxidase, domain 3"/>
    <property type="match status" value="1"/>
</dbReference>
<dbReference type="STRING" id="1182545.A0A072PMA1"/>
<dbReference type="EMBL" id="AMGV01000002">
    <property type="protein sequence ID" value="KEF60468.1"/>
    <property type="molecule type" value="Genomic_DNA"/>
</dbReference>
<feature type="binding site" evidence="2">
    <location>
        <begin position="102"/>
        <end position="105"/>
    </location>
    <ligand>
        <name>FAD</name>
        <dbReference type="ChEBI" id="CHEBI:57692"/>
    </ligand>
</feature>
<dbReference type="OrthoDB" id="269227at2759"/>
<accession>A0A072PMA1</accession>
<evidence type="ECO:0000259" key="3">
    <source>
        <dbReference type="PROSITE" id="PS00624"/>
    </source>
</evidence>
<dbReference type="InterPro" id="IPR036188">
    <property type="entry name" value="FAD/NAD-bd_sf"/>
</dbReference>
<dbReference type="PANTHER" id="PTHR11552">
    <property type="entry name" value="GLUCOSE-METHANOL-CHOLINE GMC OXIDOREDUCTASE"/>
    <property type="match status" value="1"/>
</dbReference>
<reference evidence="4 5" key="1">
    <citation type="submission" date="2013-03" db="EMBL/GenBank/DDBJ databases">
        <title>The Genome Sequence of Exophiala aquamarina CBS 119918.</title>
        <authorList>
            <consortium name="The Broad Institute Genomics Platform"/>
            <person name="Cuomo C."/>
            <person name="de Hoog S."/>
            <person name="Gorbushina A."/>
            <person name="Walker B."/>
            <person name="Young S.K."/>
            <person name="Zeng Q."/>
            <person name="Gargeya S."/>
            <person name="Fitzgerald M."/>
            <person name="Haas B."/>
            <person name="Abouelleil A."/>
            <person name="Allen A.W."/>
            <person name="Alvarado L."/>
            <person name="Arachchi H.M."/>
            <person name="Berlin A.M."/>
            <person name="Chapman S.B."/>
            <person name="Gainer-Dewar J."/>
            <person name="Goldberg J."/>
            <person name="Griggs A."/>
            <person name="Gujja S."/>
            <person name="Hansen M."/>
            <person name="Howarth C."/>
            <person name="Imamovic A."/>
            <person name="Ireland A."/>
            <person name="Larimer J."/>
            <person name="McCowan C."/>
            <person name="Murphy C."/>
            <person name="Pearson M."/>
            <person name="Poon T.W."/>
            <person name="Priest M."/>
            <person name="Roberts A."/>
            <person name="Saif S."/>
            <person name="Shea T."/>
            <person name="Sisk P."/>
            <person name="Sykes S."/>
            <person name="Wortman J."/>
            <person name="Nusbaum C."/>
            <person name="Birren B."/>
        </authorList>
    </citation>
    <scope>NUCLEOTIDE SEQUENCE [LARGE SCALE GENOMIC DNA]</scope>
    <source>
        <strain evidence="4 5">CBS 119918</strain>
    </source>
</reference>
<dbReference type="SUPFAM" id="SSF54373">
    <property type="entry name" value="FAD-linked reductases, C-terminal domain"/>
    <property type="match status" value="1"/>
</dbReference>
<dbReference type="InterPro" id="IPR007867">
    <property type="entry name" value="GMC_OxRtase_C"/>
</dbReference>
<dbReference type="PANTHER" id="PTHR11552:SF152">
    <property type="entry name" value="OXIDASE (CODA), PUTATIVE (AFU_ORTHOLOGUE AFUA_8G04090)-RELATED"/>
    <property type="match status" value="1"/>
</dbReference>
<dbReference type="Pfam" id="PF05199">
    <property type="entry name" value="GMC_oxred_C"/>
    <property type="match status" value="1"/>
</dbReference>
<dbReference type="GO" id="GO:0050660">
    <property type="term" value="F:flavin adenine dinucleotide binding"/>
    <property type="evidence" value="ECO:0007669"/>
    <property type="project" value="InterPro"/>
</dbReference>
<keyword evidence="5" id="KW-1185">Reference proteome</keyword>
<evidence type="ECO:0000313" key="5">
    <source>
        <dbReference type="Proteomes" id="UP000027920"/>
    </source>
</evidence>
<evidence type="ECO:0000313" key="4">
    <source>
        <dbReference type="EMBL" id="KEF60468.1"/>
    </source>
</evidence>
<dbReference type="GO" id="GO:0016614">
    <property type="term" value="F:oxidoreductase activity, acting on CH-OH group of donors"/>
    <property type="evidence" value="ECO:0007669"/>
    <property type="project" value="InterPro"/>
</dbReference>
<feature type="binding site" evidence="2">
    <location>
        <position position="94"/>
    </location>
    <ligand>
        <name>FAD</name>
        <dbReference type="ChEBI" id="CHEBI:57692"/>
    </ligand>
</feature>
<dbReference type="Proteomes" id="UP000027920">
    <property type="component" value="Unassembled WGS sequence"/>
</dbReference>
<keyword evidence="2" id="KW-0274">FAD</keyword>
<dbReference type="Gene3D" id="3.50.50.60">
    <property type="entry name" value="FAD/NAD(P)-binding domain"/>
    <property type="match status" value="1"/>
</dbReference>
<proteinExistence type="inferred from homology"/>
<dbReference type="PROSITE" id="PS00624">
    <property type="entry name" value="GMC_OXRED_2"/>
    <property type="match status" value="1"/>
</dbReference>
<protein>
    <recommendedName>
        <fullName evidence="3">Glucose-methanol-choline oxidoreductase N-terminal domain-containing protein</fullName>
    </recommendedName>
</protein>
<organism evidence="4 5">
    <name type="scientific">Exophiala aquamarina CBS 119918</name>
    <dbReference type="NCBI Taxonomy" id="1182545"/>
    <lineage>
        <taxon>Eukaryota</taxon>
        <taxon>Fungi</taxon>
        <taxon>Dikarya</taxon>
        <taxon>Ascomycota</taxon>
        <taxon>Pezizomycotina</taxon>
        <taxon>Eurotiomycetes</taxon>
        <taxon>Chaetothyriomycetidae</taxon>
        <taxon>Chaetothyriales</taxon>
        <taxon>Herpotrichiellaceae</taxon>
        <taxon>Exophiala</taxon>
    </lineage>
</organism>
<name>A0A072PMA1_9EURO</name>
<dbReference type="GeneID" id="25276974"/>
<dbReference type="HOGENOM" id="CLU_002865_7_1_1"/>
<evidence type="ECO:0000256" key="1">
    <source>
        <dbReference type="ARBA" id="ARBA00010790"/>
    </source>
</evidence>
<dbReference type="InterPro" id="IPR012132">
    <property type="entry name" value="GMC_OxRdtase"/>
</dbReference>
<dbReference type="PIRSF" id="PIRSF000137">
    <property type="entry name" value="Alcohol_oxidase"/>
    <property type="match status" value="1"/>
</dbReference>
<dbReference type="Pfam" id="PF00732">
    <property type="entry name" value="GMC_oxred_N"/>
    <property type="match status" value="1"/>
</dbReference>
<evidence type="ECO:0000256" key="2">
    <source>
        <dbReference type="PIRSR" id="PIRSR000137-2"/>
    </source>
</evidence>
<comment type="similarity">
    <text evidence="1">Belongs to the GMC oxidoreductase family.</text>
</comment>
<dbReference type="AlphaFoldDB" id="A0A072PMA1"/>
<sequence length="541" mass="59557">MTIINSLSSNNAVKFDYIIVGGGTAGCVIASRLSEYLPDHRVLMIEAGPSDLNDKRALILKQRVEMQGTDLEYRYNSVEQPRGNSHIIHARAKVLGGCSSHNDMVSLRTPKYDAVTWERLGCKGWSFETFTRLQDKLRLQTYPAAHPRDRNDLSRDWLTSAQKSTGLPFIPSFNDAISSPKGLAAGAGWTPLSYNPDNGHRASASVAYIHPILRGEEKRPNLTILTNAWVNRVNVQNGVAVSVDVECQGGSRTVVQAGAEIILCAGAFDTPRLMLLSGLGPRKQLESIKIPVVKDIPGVGENLQDHPCSTVVFNLHKPVPLTTATHSDVIGLFRHKPENYAGNDGRIPDTLMHVWALEFCSETSRMGYPVPENPFCMLPIILRPESKGRVYLISNDPQEPPAIDFRYFENTDYDGELLVAGIKTARRIAQTEPFKSWIKEEVAPGPNIVSDEDLDQYARSVSHTMYHPACTAKMGDIENDPLAVVDPQLRVRGVRNLRVADASVFPTMVTINLMLTVLAVGERAAELIAEDAGMAGLQSRL</sequence>
<comment type="caution">
    <text evidence="4">The sequence shown here is derived from an EMBL/GenBank/DDBJ whole genome shotgun (WGS) entry which is preliminary data.</text>
</comment>
<dbReference type="SUPFAM" id="SSF51905">
    <property type="entry name" value="FAD/NAD(P)-binding domain"/>
    <property type="match status" value="1"/>
</dbReference>
<dbReference type="InterPro" id="IPR000172">
    <property type="entry name" value="GMC_OxRdtase_N"/>
</dbReference>